<reference evidence="1" key="1">
    <citation type="journal article" date="2014" name="Front. Microbiol.">
        <title>High frequency of phylogenetically diverse reductive dehalogenase-homologous genes in deep subseafloor sedimentary metagenomes.</title>
        <authorList>
            <person name="Kawai M."/>
            <person name="Futagami T."/>
            <person name="Toyoda A."/>
            <person name="Takaki Y."/>
            <person name="Nishi S."/>
            <person name="Hori S."/>
            <person name="Arai W."/>
            <person name="Tsubouchi T."/>
            <person name="Morono Y."/>
            <person name="Uchiyama I."/>
            <person name="Ito T."/>
            <person name="Fujiyama A."/>
            <person name="Inagaki F."/>
            <person name="Takami H."/>
        </authorList>
    </citation>
    <scope>NUCLEOTIDE SEQUENCE</scope>
    <source>
        <strain evidence="1">Expedition CK06-06</strain>
    </source>
</reference>
<proteinExistence type="predicted"/>
<sequence length="190" mass="21724">MAVEKELGKMNERMLPELMPGDLFATPPQDFIGRFTSDLLNAQTFHWVLVVHPVLIDSRVDYEIMEAIPSKGVAVGLLSQMYGDVPIRVYRVKAISRPDERQVERVADSYGRSFYAFATIPRIITWWISSHFTRFFDSQPPALDLNSVLCTGFVTMVWKDLGVELVPQSVYPTPEMLEKSPQLECIYSEF</sequence>
<dbReference type="AlphaFoldDB" id="X1RYD7"/>
<dbReference type="InterPro" id="IPR038765">
    <property type="entry name" value="Papain-like_cys_pep_sf"/>
</dbReference>
<accession>X1RYD7</accession>
<comment type="caution">
    <text evidence="1">The sequence shown here is derived from an EMBL/GenBank/DDBJ whole genome shotgun (WGS) entry which is preliminary data.</text>
</comment>
<dbReference type="SUPFAM" id="SSF54001">
    <property type="entry name" value="Cysteine proteinases"/>
    <property type="match status" value="1"/>
</dbReference>
<dbReference type="Gene3D" id="3.90.1720.10">
    <property type="entry name" value="endopeptidase domain like (from Nostoc punctiforme)"/>
    <property type="match status" value="1"/>
</dbReference>
<dbReference type="EMBL" id="BARW01001055">
    <property type="protein sequence ID" value="GAI71926.1"/>
    <property type="molecule type" value="Genomic_DNA"/>
</dbReference>
<name>X1RYD7_9ZZZZ</name>
<evidence type="ECO:0000313" key="1">
    <source>
        <dbReference type="EMBL" id="GAI71926.1"/>
    </source>
</evidence>
<gene>
    <name evidence="1" type="ORF">S12H4_03667</name>
</gene>
<organism evidence="1">
    <name type="scientific">marine sediment metagenome</name>
    <dbReference type="NCBI Taxonomy" id="412755"/>
    <lineage>
        <taxon>unclassified sequences</taxon>
        <taxon>metagenomes</taxon>
        <taxon>ecological metagenomes</taxon>
    </lineage>
</organism>
<protein>
    <submittedName>
        <fullName evidence="1">Uncharacterized protein</fullName>
    </submittedName>
</protein>